<organism evidence="1 2">
    <name type="scientific">Adiantum capillus-veneris</name>
    <name type="common">Maidenhair fern</name>
    <dbReference type="NCBI Taxonomy" id="13818"/>
    <lineage>
        <taxon>Eukaryota</taxon>
        <taxon>Viridiplantae</taxon>
        <taxon>Streptophyta</taxon>
        <taxon>Embryophyta</taxon>
        <taxon>Tracheophyta</taxon>
        <taxon>Polypodiopsida</taxon>
        <taxon>Polypodiidae</taxon>
        <taxon>Polypodiales</taxon>
        <taxon>Pteridineae</taxon>
        <taxon>Pteridaceae</taxon>
        <taxon>Vittarioideae</taxon>
        <taxon>Adiantum</taxon>
    </lineage>
</organism>
<dbReference type="GO" id="GO:0046474">
    <property type="term" value="P:glycerophospholipid biosynthetic process"/>
    <property type="evidence" value="ECO:0007669"/>
    <property type="project" value="TreeGrafter"/>
</dbReference>
<feature type="non-terminal residue" evidence="1">
    <location>
        <position position="1"/>
    </location>
</feature>
<evidence type="ECO:0000313" key="1">
    <source>
        <dbReference type="EMBL" id="KAI5072363.1"/>
    </source>
</evidence>
<dbReference type="Pfam" id="PF13242">
    <property type="entry name" value="Hydrolase_like"/>
    <property type="match status" value="1"/>
</dbReference>
<dbReference type="SUPFAM" id="SSF56784">
    <property type="entry name" value="HAD-like"/>
    <property type="match status" value="1"/>
</dbReference>
<dbReference type="InterPro" id="IPR023214">
    <property type="entry name" value="HAD_sf"/>
</dbReference>
<dbReference type="PANTHER" id="PTHR14269:SF4">
    <property type="entry name" value="CAT EYE SYNDROME CRITICAL REGION PROTEIN 5"/>
    <property type="match status" value="1"/>
</dbReference>
<dbReference type="InterPro" id="IPR036412">
    <property type="entry name" value="HAD-like_sf"/>
</dbReference>
<dbReference type="InterPro" id="IPR050324">
    <property type="entry name" value="CDP-alcohol_PTase-I"/>
</dbReference>
<dbReference type="InterPro" id="IPR006353">
    <property type="entry name" value="HAD-SF_hydro_IIA_CECR5"/>
</dbReference>
<dbReference type="NCBIfam" id="TIGR01456">
    <property type="entry name" value="CECR5"/>
    <property type="match status" value="1"/>
</dbReference>
<dbReference type="AlphaFoldDB" id="A0A9D4US36"/>
<gene>
    <name evidence="1" type="ORF">GOP47_0012469</name>
</gene>
<dbReference type="Gene3D" id="3.40.50.1000">
    <property type="entry name" value="HAD superfamily/HAD-like"/>
    <property type="match status" value="2"/>
</dbReference>
<dbReference type="Proteomes" id="UP000886520">
    <property type="component" value="Chromosome 12"/>
</dbReference>
<dbReference type="EMBL" id="JABFUD020000012">
    <property type="protein sequence ID" value="KAI5072363.1"/>
    <property type="molecule type" value="Genomic_DNA"/>
</dbReference>
<dbReference type="PANTHER" id="PTHR14269">
    <property type="entry name" value="CDP-DIACYLGLYCEROL--GLYCEROL-3-PHOSPHATE 3-PHOSPHATIDYLTRANSFERASE-RELATED"/>
    <property type="match status" value="1"/>
</dbReference>
<evidence type="ECO:0000313" key="2">
    <source>
        <dbReference type="Proteomes" id="UP000886520"/>
    </source>
</evidence>
<protein>
    <submittedName>
        <fullName evidence="1">Uncharacterized protein</fullName>
    </submittedName>
</protein>
<dbReference type="FunFam" id="3.40.50.1000:FF:000137">
    <property type="entry name" value="Hydrolase family protein / HAD-superfamily protein"/>
    <property type="match status" value="1"/>
</dbReference>
<name>A0A9D4US36_ADICA</name>
<dbReference type="GO" id="GO:0005739">
    <property type="term" value="C:mitochondrion"/>
    <property type="evidence" value="ECO:0007669"/>
    <property type="project" value="TreeGrafter"/>
</dbReference>
<accession>A0A9D4US36</accession>
<reference evidence="1" key="1">
    <citation type="submission" date="2021-01" db="EMBL/GenBank/DDBJ databases">
        <title>Adiantum capillus-veneris genome.</title>
        <authorList>
            <person name="Fang Y."/>
            <person name="Liao Q."/>
        </authorList>
    </citation>
    <scope>NUCLEOTIDE SEQUENCE</scope>
    <source>
        <strain evidence="1">H3</strain>
        <tissue evidence="1">Leaf</tissue>
    </source>
</reference>
<dbReference type="NCBIfam" id="TIGR01460">
    <property type="entry name" value="HAD-SF-IIA"/>
    <property type="match status" value="1"/>
</dbReference>
<dbReference type="InterPro" id="IPR006357">
    <property type="entry name" value="HAD-SF_hydro_IIA"/>
</dbReference>
<comment type="caution">
    <text evidence="1">The sequence shown here is derived from an EMBL/GenBank/DDBJ whole genome shotgun (WGS) entry which is preliminary data.</text>
</comment>
<sequence>YPLGIAFDIDGVLLRGGRPIEGASEALRQLYVDVSNPSQARIPHIFLTNGGGVRESLKASELSSLLGVKILPQQVFLGHTPFKSLKDRFGDSHILAVGKGEPSTVMTNYGYRSVVSMEDYVSQLKDIDPLAKYKHWSSTTHLEKVSNCSPCTKAVDAVFVVSDPVDWGRDIQVLCDVLRSGGCPGRRYGDQPPLYFAADDFEYQAAFSVERLGMGAFRIALESIFNRISKIPLAYTSFGKPEVQVFRGAEIALLKMAQVMDPQVKLADFERVYMIGDNPSTDILGAKQAGAPWFSILTRTGCFKGQDNDGRYPADLVVENVLEAVQFILKDHGLDKLQH</sequence>
<dbReference type="OrthoDB" id="10251048at2759"/>
<keyword evidence="2" id="KW-1185">Reference proteome</keyword>
<dbReference type="Pfam" id="PF13344">
    <property type="entry name" value="Hydrolase_6"/>
    <property type="match status" value="1"/>
</dbReference>
<proteinExistence type="predicted"/>